<proteinExistence type="predicted"/>
<sequence>MRNHFNRNSYLGIFGIIVFFICIWRRFSPAKLPNYGSIMSDTISFASFITCLMFIGLAYLPMQSNSKFMHAMQDLQTDIVIMHQILITITIYFSISVTSLLSLSFKIQDTSPISIALASLWLALLITGILEVSSLLFELFRIILYVAEENKHHGHGY</sequence>
<dbReference type="Proteomes" id="UP000294321">
    <property type="component" value="Chromosome"/>
</dbReference>
<keyword evidence="1" id="KW-0472">Membrane</keyword>
<feature type="transmembrane region" description="Helical" evidence="1">
    <location>
        <begin position="80"/>
        <end position="101"/>
    </location>
</feature>
<gene>
    <name evidence="2" type="ORF">ELX58_03710</name>
</gene>
<feature type="transmembrane region" description="Helical" evidence="1">
    <location>
        <begin position="42"/>
        <end position="60"/>
    </location>
</feature>
<dbReference type="AlphaFoldDB" id="A0A4P6ZKS7"/>
<keyword evidence="1" id="KW-1133">Transmembrane helix</keyword>
<feature type="transmembrane region" description="Helical" evidence="1">
    <location>
        <begin position="113"/>
        <end position="137"/>
    </location>
</feature>
<name>A0A4P6ZKS7_9LACO</name>
<evidence type="ECO:0000313" key="2">
    <source>
        <dbReference type="EMBL" id="QBP18258.1"/>
    </source>
</evidence>
<protein>
    <submittedName>
        <fullName evidence="2">Uncharacterized protein</fullName>
    </submittedName>
</protein>
<keyword evidence="3" id="KW-1185">Reference proteome</keyword>
<accession>A0A4P6ZKS7</accession>
<evidence type="ECO:0000256" key="1">
    <source>
        <dbReference type="SAM" id="Phobius"/>
    </source>
</evidence>
<evidence type="ECO:0000313" key="3">
    <source>
        <dbReference type="Proteomes" id="UP000294321"/>
    </source>
</evidence>
<dbReference type="KEGG" id="lji:ELX58_03710"/>
<dbReference type="EMBL" id="CP034726">
    <property type="protein sequence ID" value="QBP18258.1"/>
    <property type="molecule type" value="Genomic_DNA"/>
</dbReference>
<keyword evidence="1" id="KW-0812">Transmembrane</keyword>
<organism evidence="2 3">
    <name type="scientific">Acetilactobacillus jinshanensis</name>
    <dbReference type="NCBI Taxonomy" id="1720083"/>
    <lineage>
        <taxon>Bacteria</taxon>
        <taxon>Bacillati</taxon>
        <taxon>Bacillota</taxon>
        <taxon>Bacilli</taxon>
        <taxon>Lactobacillales</taxon>
        <taxon>Lactobacillaceae</taxon>
        <taxon>Acetilactobacillus</taxon>
    </lineage>
</organism>
<feature type="transmembrane region" description="Helical" evidence="1">
    <location>
        <begin position="9"/>
        <end position="27"/>
    </location>
</feature>
<dbReference type="RefSeq" id="WP_133441818.1">
    <property type="nucleotide sequence ID" value="NZ_CP034726.1"/>
</dbReference>
<reference evidence="3" key="1">
    <citation type="submission" date="2018-12" db="EMBL/GenBank/DDBJ databases">
        <title>A new species of lactobacillus.</title>
        <authorList>
            <person name="Jian Y."/>
            <person name="Xin L."/>
            <person name="Hong Z.J."/>
            <person name="Ming L.Z."/>
            <person name="Hong X.Z."/>
        </authorList>
    </citation>
    <scope>NUCLEOTIDE SEQUENCE [LARGE SCALE GENOMIC DNA]</scope>
    <source>
        <strain evidence="3">HSLZ-75</strain>
    </source>
</reference>